<dbReference type="Pfam" id="PF14833">
    <property type="entry name" value="NAD_binding_11"/>
    <property type="match status" value="1"/>
</dbReference>
<keyword evidence="3" id="KW-0520">NAD</keyword>
<dbReference type="InterPro" id="IPR015815">
    <property type="entry name" value="HIBADH-related"/>
</dbReference>
<dbReference type="SUPFAM" id="SSF51735">
    <property type="entry name" value="NAD(P)-binding Rossmann-fold domains"/>
    <property type="match status" value="1"/>
</dbReference>
<gene>
    <name evidence="6" type="ORF">OG563_05540</name>
</gene>
<organism evidence="6 7">
    <name type="scientific">Nocardia vinacea</name>
    <dbReference type="NCBI Taxonomy" id="96468"/>
    <lineage>
        <taxon>Bacteria</taxon>
        <taxon>Bacillati</taxon>
        <taxon>Actinomycetota</taxon>
        <taxon>Actinomycetes</taxon>
        <taxon>Mycobacteriales</taxon>
        <taxon>Nocardiaceae</taxon>
        <taxon>Nocardia</taxon>
    </lineage>
</organism>
<dbReference type="EMBL" id="CP109441">
    <property type="protein sequence ID" value="WUV47695.1"/>
    <property type="molecule type" value="Genomic_DNA"/>
</dbReference>
<evidence type="ECO:0000259" key="4">
    <source>
        <dbReference type="Pfam" id="PF03446"/>
    </source>
</evidence>
<comment type="similarity">
    <text evidence="1">Belongs to the HIBADH-related family.</text>
</comment>
<feature type="domain" description="3-hydroxyisobutyrate dehydrogenase-like NAD-binding" evidence="5">
    <location>
        <begin position="168"/>
        <end position="288"/>
    </location>
</feature>
<dbReference type="RefSeq" id="WP_327100751.1">
    <property type="nucleotide sequence ID" value="NZ_CP109149.1"/>
</dbReference>
<dbReference type="InterPro" id="IPR008927">
    <property type="entry name" value="6-PGluconate_DH-like_C_sf"/>
</dbReference>
<protein>
    <submittedName>
        <fullName evidence="6">NAD(P)-dependent oxidoreductase</fullName>
    </submittedName>
</protein>
<dbReference type="PANTHER" id="PTHR43060">
    <property type="entry name" value="3-HYDROXYISOBUTYRATE DEHYDROGENASE-LIKE 1, MITOCHONDRIAL-RELATED"/>
    <property type="match status" value="1"/>
</dbReference>
<keyword evidence="2" id="KW-0560">Oxidoreductase</keyword>
<dbReference type="InterPro" id="IPR006115">
    <property type="entry name" value="6PGDH_NADP-bd"/>
</dbReference>
<dbReference type="InterPro" id="IPR013328">
    <property type="entry name" value="6PGD_dom2"/>
</dbReference>
<accession>A0ABZ1YZQ0</accession>
<keyword evidence="7" id="KW-1185">Reference proteome</keyword>
<evidence type="ECO:0000259" key="5">
    <source>
        <dbReference type="Pfam" id="PF14833"/>
    </source>
</evidence>
<reference evidence="6" key="1">
    <citation type="submission" date="2022-10" db="EMBL/GenBank/DDBJ databases">
        <title>The complete genomes of actinobacterial strains from the NBC collection.</title>
        <authorList>
            <person name="Joergensen T.S."/>
            <person name="Alvarez Arevalo M."/>
            <person name="Sterndorff E.B."/>
            <person name="Faurdal D."/>
            <person name="Vuksanovic O."/>
            <person name="Mourched A.-S."/>
            <person name="Charusanti P."/>
            <person name="Shaw S."/>
            <person name="Blin K."/>
            <person name="Weber T."/>
        </authorList>
    </citation>
    <scope>NUCLEOTIDE SEQUENCE</scope>
    <source>
        <strain evidence="6">NBC_01482</strain>
    </source>
</reference>
<dbReference type="Pfam" id="PF03446">
    <property type="entry name" value="NAD_binding_2"/>
    <property type="match status" value="1"/>
</dbReference>
<evidence type="ECO:0000256" key="1">
    <source>
        <dbReference type="ARBA" id="ARBA00009080"/>
    </source>
</evidence>
<sequence>MPERATRHIAFLGLGTMGARMSRRLVAAGFDVTGFDPSENAREGLAAVGGRVATSAAAAAAGATHLILMLPSSAVVESVLGDEQVLAALASDAIVVDMSSSEPVSTRRLATALAERRITLVDAPVSGGVRGAADGTLTIMVGGPEDTVAQIVSVLAPLGKVRRIGASGAGHAVKAINNLLAAVNLLAAAEGVAAGRRFGLDPAVIVETINAASGRSAATELKFPQAILPETFDSGFALALMLKDMRIATDLAASLGIPAALGERAVELWTRAAADLGPSADQTDIARWADAQSAEH</sequence>
<dbReference type="InterPro" id="IPR002204">
    <property type="entry name" value="3-OH-isobutyrate_DH-rel_CS"/>
</dbReference>
<dbReference type="PROSITE" id="PS00895">
    <property type="entry name" value="3_HYDROXYISOBUT_DH"/>
    <property type="match status" value="1"/>
</dbReference>
<dbReference type="Gene3D" id="1.10.1040.10">
    <property type="entry name" value="N-(1-d-carboxylethyl)-l-norvaline Dehydrogenase, domain 2"/>
    <property type="match status" value="1"/>
</dbReference>
<dbReference type="Proteomes" id="UP001432062">
    <property type="component" value="Chromosome"/>
</dbReference>
<evidence type="ECO:0000313" key="6">
    <source>
        <dbReference type="EMBL" id="WUV47695.1"/>
    </source>
</evidence>
<name>A0ABZ1YZQ0_9NOCA</name>
<dbReference type="PIRSF" id="PIRSF000103">
    <property type="entry name" value="HIBADH"/>
    <property type="match status" value="1"/>
</dbReference>
<dbReference type="PANTHER" id="PTHR43060:SF15">
    <property type="entry name" value="3-HYDROXYISOBUTYRATE DEHYDROGENASE-LIKE 1, MITOCHONDRIAL-RELATED"/>
    <property type="match status" value="1"/>
</dbReference>
<dbReference type="InterPro" id="IPR036291">
    <property type="entry name" value="NAD(P)-bd_dom_sf"/>
</dbReference>
<proteinExistence type="inferred from homology"/>
<dbReference type="InterPro" id="IPR029154">
    <property type="entry name" value="HIBADH-like_NADP-bd"/>
</dbReference>
<evidence type="ECO:0000313" key="7">
    <source>
        <dbReference type="Proteomes" id="UP001432062"/>
    </source>
</evidence>
<evidence type="ECO:0000256" key="3">
    <source>
        <dbReference type="ARBA" id="ARBA00023027"/>
    </source>
</evidence>
<dbReference type="Gene3D" id="3.40.50.720">
    <property type="entry name" value="NAD(P)-binding Rossmann-like Domain"/>
    <property type="match status" value="1"/>
</dbReference>
<evidence type="ECO:0000256" key="2">
    <source>
        <dbReference type="ARBA" id="ARBA00023002"/>
    </source>
</evidence>
<dbReference type="SUPFAM" id="SSF48179">
    <property type="entry name" value="6-phosphogluconate dehydrogenase C-terminal domain-like"/>
    <property type="match status" value="1"/>
</dbReference>
<feature type="domain" description="6-phosphogluconate dehydrogenase NADP-binding" evidence="4">
    <location>
        <begin position="9"/>
        <end position="160"/>
    </location>
</feature>